<sequence>MASPLAQKLAKALGSPVTASKPMRGGDIADVSCLTLGDGRKVVAKRPRADQGDTTKLEAMMLKHLRAASDLPVPDVLFQEAGILVISHIDHKGIIDPRAAAEDVAKHVSALHRVIDTGKKPYGFKADTVIGPLPQKNTLCADWITFFRDNRLLAMARSCLNTSRIDAAFMKRVEALAVKLPDLIPADPGASLLHGDLWAGNMLIDGDRAAGFIDPAISYGHREMDLAFIQLMGGMDPAFFDAYHAHFAIEPGFMEERTALYQLWPLLVHVRLFGGGYVHQTANILERFGV</sequence>
<dbReference type="RefSeq" id="WP_082719641.1">
    <property type="nucleotide sequence ID" value="NZ_JBHSCR010000014.1"/>
</dbReference>
<dbReference type="PIRSF" id="PIRSF006221">
    <property type="entry name" value="Ketosamine-3-kinase"/>
    <property type="match status" value="1"/>
</dbReference>
<dbReference type="SUPFAM" id="SSF56112">
    <property type="entry name" value="Protein kinase-like (PK-like)"/>
    <property type="match status" value="1"/>
</dbReference>
<keyword evidence="2 3" id="KW-0418">Kinase</keyword>
<dbReference type="Pfam" id="PF03881">
    <property type="entry name" value="Fructosamin_kin"/>
    <property type="match status" value="1"/>
</dbReference>
<dbReference type="Proteomes" id="UP001595776">
    <property type="component" value="Unassembled WGS sequence"/>
</dbReference>
<evidence type="ECO:0000313" key="4">
    <source>
        <dbReference type="Proteomes" id="UP001595776"/>
    </source>
</evidence>
<dbReference type="GO" id="GO:0016301">
    <property type="term" value="F:kinase activity"/>
    <property type="evidence" value="ECO:0007669"/>
    <property type="project" value="UniProtKB-KW"/>
</dbReference>
<dbReference type="InterPro" id="IPR016477">
    <property type="entry name" value="Fructo-/Ketosamine-3-kinase"/>
</dbReference>
<accession>A0ABV8UDV7</accession>
<evidence type="ECO:0000256" key="2">
    <source>
        <dbReference type="PIRNR" id="PIRNR006221"/>
    </source>
</evidence>
<gene>
    <name evidence="3" type="ORF">ACFO5Q_13280</name>
</gene>
<evidence type="ECO:0000313" key="3">
    <source>
        <dbReference type="EMBL" id="MFC4348820.1"/>
    </source>
</evidence>
<dbReference type="PANTHER" id="PTHR12149">
    <property type="entry name" value="FRUCTOSAMINE 3 KINASE-RELATED PROTEIN"/>
    <property type="match status" value="1"/>
</dbReference>
<dbReference type="Gene3D" id="3.90.1200.10">
    <property type="match status" value="1"/>
</dbReference>
<keyword evidence="2" id="KW-0808">Transferase</keyword>
<evidence type="ECO:0000256" key="1">
    <source>
        <dbReference type="ARBA" id="ARBA00009460"/>
    </source>
</evidence>
<keyword evidence="4" id="KW-1185">Reference proteome</keyword>
<organism evidence="3 4">
    <name type="scientific">Kordiimonas lipolytica</name>
    <dbReference type="NCBI Taxonomy" id="1662421"/>
    <lineage>
        <taxon>Bacteria</taxon>
        <taxon>Pseudomonadati</taxon>
        <taxon>Pseudomonadota</taxon>
        <taxon>Alphaproteobacteria</taxon>
        <taxon>Kordiimonadales</taxon>
        <taxon>Kordiimonadaceae</taxon>
        <taxon>Kordiimonas</taxon>
    </lineage>
</organism>
<protein>
    <submittedName>
        <fullName evidence="3">Fructosamine kinase family protein</fullName>
    </submittedName>
</protein>
<comment type="similarity">
    <text evidence="1 2">Belongs to the fructosamine kinase family.</text>
</comment>
<comment type="caution">
    <text evidence="3">The sequence shown here is derived from an EMBL/GenBank/DDBJ whole genome shotgun (WGS) entry which is preliminary data.</text>
</comment>
<reference evidence="4" key="1">
    <citation type="journal article" date="2019" name="Int. J. Syst. Evol. Microbiol.">
        <title>The Global Catalogue of Microorganisms (GCM) 10K type strain sequencing project: providing services to taxonomists for standard genome sequencing and annotation.</title>
        <authorList>
            <consortium name="The Broad Institute Genomics Platform"/>
            <consortium name="The Broad Institute Genome Sequencing Center for Infectious Disease"/>
            <person name="Wu L."/>
            <person name="Ma J."/>
        </authorList>
    </citation>
    <scope>NUCLEOTIDE SEQUENCE [LARGE SCALE GENOMIC DNA]</scope>
    <source>
        <strain evidence="4">CGMCC 1.15304</strain>
    </source>
</reference>
<name>A0ABV8UDV7_9PROT</name>
<dbReference type="InterPro" id="IPR011009">
    <property type="entry name" value="Kinase-like_dom_sf"/>
</dbReference>
<dbReference type="EMBL" id="JBHSCR010000014">
    <property type="protein sequence ID" value="MFC4348820.1"/>
    <property type="molecule type" value="Genomic_DNA"/>
</dbReference>
<dbReference type="Gene3D" id="3.30.200.20">
    <property type="entry name" value="Phosphorylase Kinase, domain 1"/>
    <property type="match status" value="1"/>
</dbReference>
<dbReference type="PANTHER" id="PTHR12149:SF8">
    <property type="entry name" value="PROTEIN-RIBULOSAMINE 3-KINASE"/>
    <property type="match status" value="1"/>
</dbReference>
<proteinExistence type="inferred from homology"/>